<proteinExistence type="inferred from homology"/>
<comment type="caution">
    <text evidence="6">The sequence shown here is derived from an EMBL/GenBank/DDBJ whole genome shotgun (WGS) entry which is preliminary data.</text>
</comment>
<feature type="region of interest" description="Disordered" evidence="5">
    <location>
        <begin position="1"/>
        <end position="38"/>
    </location>
</feature>
<dbReference type="SUPFAM" id="SSF53254">
    <property type="entry name" value="Phosphoglycerate mutase-like"/>
    <property type="match status" value="1"/>
</dbReference>
<evidence type="ECO:0000256" key="1">
    <source>
        <dbReference type="ARBA" id="ARBA00006717"/>
    </source>
</evidence>
<keyword evidence="2" id="KW-0378">Hydrolase</keyword>
<gene>
    <name evidence="6" type="ORF">HBR001_LOCUS1348</name>
</gene>
<dbReference type="EMBL" id="CANTFL010000138">
    <property type="protein sequence ID" value="CAI5714985.1"/>
    <property type="molecule type" value="Genomic_DNA"/>
</dbReference>
<name>A0AAV0T537_HYABA</name>
<dbReference type="Gene3D" id="3.40.50.1240">
    <property type="entry name" value="Phosphoglycerate mutase-like"/>
    <property type="match status" value="1"/>
</dbReference>
<comment type="similarity">
    <text evidence="1">Belongs to the phosphoglycerate mutase family. BPG-dependent PGAM subfamily.</text>
</comment>
<dbReference type="AlphaFoldDB" id="A0AAV0T537"/>
<protein>
    <recommendedName>
        <fullName evidence="3">Serine/threonine-protein phosphatase PGAM5, mitochondrial</fullName>
    </recommendedName>
    <alternativeName>
        <fullName evidence="4">Serine/threonine-protein phosphatase Pgam5, mitochondrial</fullName>
    </alternativeName>
</protein>
<dbReference type="InterPro" id="IPR029033">
    <property type="entry name" value="His_PPase_superfam"/>
</dbReference>
<evidence type="ECO:0000256" key="3">
    <source>
        <dbReference type="ARBA" id="ARBA00039765"/>
    </source>
</evidence>
<dbReference type="PANTHER" id="PTHR20935:SF0">
    <property type="entry name" value="SERINE_THREONINE-PROTEIN PHOSPHATASE PGAM5, MITOCHONDRIAL"/>
    <property type="match status" value="1"/>
</dbReference>
<keyword evidence="7" id="KW-1185">Reference proteome</keyword>
<sequence length="450" mass="50781">MKTKKKPTRKQKLSLLAEERSSKCKQRPASATGATDGTSLSVDRLTATRCSNKRSLVHVPLRDRQRDNEDVVVMEGQLVVAEQVDCGQVRPNPPVFRTLGLMHCLLVRKRLGLVLEIVSKDSRSSLELHADALDLVMHEHFDSECKFQLRCRPHGVGESGTERRASSYVFMTSTKTEHVEWLSRIIAHEVGENCTDRDSSRRESVAEMERHERLSQQQPRLPLGQFIYTTSPKTKHLVLVRHGHYINAHVPQASDSQQVLSQMGRQQAELTGKHLKAVHNRDPTRHDVSIYHSDMTRAVETAAIIATDFEEVTLSPSSLLREGWPGKPYSSAFDVSETTAARAYVVMQRTRVDVERMEKAFQWFFVDSSGAQEENNEESYCILVCHANLIRFFLCRALGIDPATTWGHFEVNHCGVTRIDVCADQPIKVIAVNETGHLPQSLITSSEDHL</sequence>
<evidence type="ECO:0000256" key="2">
    <source>
        <dbReference type="ARBA" id="ARBA00022801"/>
    </source>
</evidence>
<dbReference type="SMART" id="SM00855">
    <property type="entry name" value="PGAM"/>
    <property type="match status" value="1"/>
</dbReference>
<evidence type="ECO:0000256" key="5">
    <source>
        <dbReference type="SAM" id="MobiDB-lite"/>
    </source>
</evidence>
<dbReference type="CDD" id="cd07067">
    <property type="entry name" value="HP_PGM_like"/>
    <property type="match status" value="1"/>
</dbReference>
<dbReference type="InterPro" id="IPR013078">
    <property type="entry name" value="His_Pase_superF_clade-1"/>
</dbReference>
<evidence type="ECO:0000313" key="7">
    <source>
        <dbReference type="Proteomes" id="UP001162031"/>
    </source>
</evidence>
<reference evidence="6" key="1">
    <citation type="submission" date="2022-12" db="EMBL/GenBank/DDBJ databases">
        <authorList>
            <person name="Webb A."/>
        </authorList>
    </citation>
    <scope>NUCLEOTIDE SEQUENCE</scope>
    <source>
        <strain evidence="6">Hp1</strain>
    </source>
</reference>
<evidence type="ECO:0000313" key="6">
    <source>
        <dbReference type="EMBL" id="CAI5714985.1"/>
    </source>
</evidence>
<dbReference type="PANTHER" id="PTHR20935">
    <property type="entry name" value="PHOSPHOGLYCERATE MUTASE-RELATED"/>
    <property type="match status" value="1"/>
</dbReference>
<dbReference type="GO" id="GO:0004722">
    <property type="term" value="F:protein serine/threonine phosphatase activity"/>
    <property type="evidence" value="ECO:0007669"/>
    <property type="project" value="TreeGrafter"/>
</dbReference>
<organism evidence="6 7">
    <name type="scientific">Hyaloperonospora brassicae</name>
    <name type="common">Brassica downy mildew</name>
    <name type="synonym">Peronospora brassicae</name>
    <dbReference type="NCBI Taxonomy" id="162125"/>
    <lineage>
        <taxon>Eukaryota</taxon>
        <taxon>Sar</taxon>
        <taxon>Stramenopiles</taxon>
        <taxon>Oomycota</taxon>
        <taxon>Peronosporomycetes</taxon>
        <taxon>Peronosporales</taxon>
        <taxon>Peronosporaceae</taxon>
        <taxon>Hyaloperonospora</taxon>
    </lineage>
</organism>
<dbReference type="Pfam" id="PF00300">
    <property type="entry name" value="His_Phos_1"/>
    <property type="match status" value="1"/>
</dbReference>
<accession>A0AAV0T537</accession>
<dbReference type="InterPro" id="IPR051021">
    <property type="entry name" value="Mito_Ser/Thr_phosphatase"/>
</dbReference>
<dbReference type="GO" id="GO:0005739">
    <property type="term" value="C:mitochondrion"/>
    <property type="evidence" value="ECO:0007669"/>
    <property type="project" value="TreeGrafter"/>
</dbReference>
<dbReference type="GO" id="GO:0090141">
    <property type="term" value="P:positive regulation of mitochondrial fission"/>
    <property type="evidence" value="ECO:0007669"/>
    <property type="project" value="TreeGrafter"/>
</dbReference>
<feature type="compositionally biased region" description="Basic residues" evidence="5">
    <location>
        <begin position="1"/>
        <end position="12"/>
    </location>
</feature>
<dbReference type="Proteomes" id="UP001162031">
    <property type="component" value="Unassembled WGS sequence"/>
</dbReference>
<evidence type="ECO:0000256" key="4">
    <source>
        <dbReference type="ARBA" id="ARBA00040722"/>
    </source>
</evidence>